<evidence type="ECO:0000259" key="1">
    <source>
        <dbReference type="Pfam" id="PF18701"/>
    </source>
</evidence>
<protein>
    <recommendedName>
        <fullName evidence="1">DUF5641 domain-containing protein</fullName>
    </recommendedName>
</protein>
<accession>A0ABP1QN19</accession>
<reference evidence="2 3" key="1">
    <citation type="submission" date="2024-08" db="EMBL/GenBank/DDBJ databases">
        <authorList>
            <person name="Cucini C."/>
            <person name="Frati F."/>
        </authorList>
    </citation>
    <scope>NUCLEOTIDE SEQUENCE [LARGE SCALE GENOMIC DNA]</scope>
</reference>
<keyword evidence="3" id="KW-1185">Reference proteome</keyword>
<evidence type="ECO:0000313" key="2">
    <source>
        <dbReference type="EMBL" id="CAL8102509.1"/>
    </source>
</evidence>
<proteinExistence type="predicted"/>
<comment type="caution">
    <text evidence="2">The sequence shown here is derived from an EMBL/GenBank/DDBJ whole genome shotgun (WGS) entry which is preliminary data.</text>
</comment>
<dbReference type="InterPro" id="IPR040676">
    <property type="entry name" value="DUF5641"/>
</dbReference>
<gene>
    <name evidence="2" type="ORF">ODALV1_LOCUS11164</name>
</gene>
<organism evidence="2 3">
    <name type="scientific">Orchesella dallaii</name>
    <dbReference type="NCBI Taxonomy" id="48710"/>
    <lineage>
        <taxon>Eukaryota</taxon>
        <taxon>Metazoa</taxon>
        <taxon>Ecdysozoa</taxon>
        <taxon>Arthropoda</taxon>
        <taxon>Hexapoda</taxon>
        <taxon>Collembola</taxon>
        <taxon>Entomobryomorpha</taxon>
        <taxon>Entomobryoidea</taxon>
        <taxon>Orchesellidae</taxon>
        <taxon>Orchesellinae</taxon>
        <taxon>Orchesella</taxon>
    </lineage>
</organism>
<dbReference type="Pfam" id="PF18701">
    <property type="entry name" value="DUF5641"/>
    <property type="match status" value="1"/>
</dbReference>
<sequence length="202" mass="23101">MKDATEVKMIKWKFIPPASPHMRGSWERFLGSTKKVLDAIQKEQRPNDGTLRTLFSGCVSGSTIPGNFLDDDKYRKSWRYAQHLADQFWMRWSMEYLPLLAKRQKWLLSGKPLKIGDPVLNVDYQAPRNQWKRAVITLTYPGRDGRKGVVEVKTPSVDPLDVKKKVKVTIMKRPVVKVCPLSFGEGKSVALERENVAEGTIE</sequence>
<feature type="domain" description="DUF5641" evidence="1">
    <location>
        <begin position="77"/>
        <end position="181"/>
    </location>
</feature>
<dbReference type="PANTHER" id="PTHR47331">
    <property type="entry name" value="PHD-TYPE DOMAIN-CONTAINING PROTEIN"/>
    <property type="match status" value="1"/>
</dbReference>
<dbReference type="Proteomes" id="UP001642540">
    <property type="component" value="Unassembled WGS sequence"/>
</dbReference>
<dbReference type="PANTHER" id="PTHR47331:SF1">
    <property type="entry name" value="GAG-LIKE PROTEIN"/>
    <property type="match status" value="1"/>
</dbReference>
<name>A0ABP1QN19_9HEXA</name>
<dbReference type="Gene3D" id="3.30.420.10">
    <property type="entry name" value="Ribonuclease H-like superfamily/Ribonuclease H"/>
    <property type="match status" value="1"/>
</dbReference>
<dbReference type="EMBL" id="CAXLJM020000034">
    <property type="protein sequence ID" value="CAL8102509.1"/>
    <property type="molecule type" value="Genomic_DNA"/>
</dbReference>
<dbReference type="InterPro" id="IPR036397">
    <property type="entry name" value="RNaseH_sf"/>
</dbReference>
<evidence type="ECO:0000313" key="3">
    <source>
        <dbReference type="Proteomes" id="UP001642540"/>
    </source>
</evidence>